<comment type="caution">
    <text evidence="1">The sequence shown here is derived from an EMBL/GenBank/DDBJ whole genome shotgun (WGS) entry which is preliminary data.</text>
</comment>
<dbReference type="EMBL" id="JANJQO010000189">
    <property type="protein sequence ID" value="KAJ2980578.1"/>
    <property type="molecule type" value="Genomic_DNA"/>
</dbReference>
<protein>
    <submittedName>
        <fullName evidence="1">Uncharacterized protein</fullName>
    </submittedName>
</protein>
<sequence length="1231" mass="135560">MSNSFGPRLLGHFDFTLLFEHIIFHLVPGVIVLFGTPYYAHKILRAVPIVRSGWLLPMKLALVLALVAIRLANVTLWWEESSTAGVKIGQVTAITSLFSTVCLGFIIYASHIFFLQSATFLGLFLTVTLPLDIVTTISYHHRDGLGKIAQLHIAVPALKLGMLLLEEVSKRSLIRADNLRASLGSEGVAGFWNKSLFVWLNPLLLFGFQHKITSDKLADIGPQLASERLFQGFQKHWAAVTNKHAKYALVKACLWAMPWPFLYVILPRLLVIGFTFAQPFLLQDVVNEVSAEAPDPDVRSSLIVATALVSRSWYAYIKNQLRVSIRAVLAAAMYNKALHTGSEELAKAAVITLINTDMRGIDDLVDICYESCSQILEIGLGIAILAEFVGPASVFTLIPTIFTTVLSSFVARRTLLTRQKWNEHVQDRVASTSNILAQIKDIKMIGLAPDSAERIHDKHKEEVKVSMAERDCFVASMSLAAFADTVTPVLVIAGTMFWSRTSQPITTARFFTTLAVVTMVSKPLASFLELLPYWTAGFASLRRVQAFLAAADWEDQRALACDSNTPVDPEIRPQLPEDIEMHGLIRRRAPSGPVLALEMHNVAIEIDGTGSLLQNISLKIPIGSLAMLFGAVGCGKSTILRAMIGEIKTSSGTIRSASDSFAYCSQEPWLQNSTVRSNIVGQKFWDPVLYFRVIHLCALDVDLAQLPDGDGTMVGADGCNLSGGQKARVSLARALYFEAKTLILDDPFSALDMDTAATLRSRLFGSGGILEDGATTVIMTTSTKEHLIDATVLLSIDENGVVEKVPMAAFNSSSTSGKRGKITRALTTAAKEAHPSSSPPAVREIVINEEHGDESWQAKSGDISLYAYFLGSAGVPRLLLCGILLLVAAIGERMPQIFVKIWQNKNPESRSYFIWYALFGIANPVLHVVAIGCFYYLVNQRVMNAVHWNLVDTTMKATYDYLMEADASFMLNRFSLDTSTITQTLPLTILPTIWGGLSILIDIGLIASGASYASPIIPFFLAVVYFVQSFYLRTSRQLRVMELDNSKWLTRHVTETAGGIEHIRTFRWQEPFILKFYDILDMTTKPIYYLYAIQQWLRSVLDLTTAACAVTMVSLATSFKNSASAPSVGLALLSLISFSEVTCLFVRYFASMEVSIGAVDRIRSFASKTPTERNENNAALVEKWPHSGKIELNCVDAFYKPQNRSTHLALSNVSVTIQPGQTLGLVGRTGR</sequence>
<evidence type="ECO:0000313" key="2">
    <source>
        <dbReference type="Proteomes" id="UP001143910"/>
    </source>
</evidence>
<dbReference type="Proteomes" id="UP001143910">
    <property type="component" value="Unassembled WGS sequence"/>
</dbReference>
<evidence type="ECO:0000313" key="1">
    <source>
        <dbReference type="EMBL" id="KAJ2980578.1"/>
    </source>
</evidence>
<proteinExistence type="predicted"/>
<keyword evidence="2" id="KW-1185">Reference proteome</keyword>
<reference evidence="1" key="1">
    <citation type="submission" date="2022-08" db="EMBL/GenBank/DDBJ databases">
        <title>Genome Sequence of Lecanicillium fungicola.</title>
        <authorList>
            <person name="Buettner E."/>
        </authorList>
    </citation>
    <scope>NUCLEOTIDE SEQUENCE</scope>
    <source>
        <strain evidence="1">Babe33</strain>
    </source>
</reference>
<name>A0ACC1NNA8_9HYPO</name>
<accession>A0ACC1NNA8</accession>
<organism evidence="1 2">
    <name type="scientific">Zarea fungicola</name>
    <dbReference type="NCBI Taxonomy" id="93591"/>
    <lineage>
        <taxon>Eukaryota</taxon>
        <taxon>Fungi</taxon>
        <taxon>Dikarya</taxon>
        <taxon>Ascomycota</taxon>
        <taxon>Pezizomycotina</taxon>
        <taxon>Sordariomycetes</taxon>
        <taxon>Hypocreomycetidae</taxon>
        <taxon>Hypocreales</taxon>
        <taxon>Cordycipitaceae</taxon>
        <taxon>Zarea</taxon>
    </lineage>
</organism>
<gene>
    <name evidence="1" type="ORF">NQ176_g2561</name>
</gene>